<feature type="transmembrane region" description="Helical" evidence="1">
    <location>
        <begin position="68"/>
        <end position="89"/>
    </location>
</feature>
<gene>
    <name evidence="2" type="ORF">MCNF_06930</name>
</gene>
<accession>A0A7I7XS86</accession>
<dbReference type="EMBL" id="AP022612">
    <property type="protein sequence ID" value="BBZ32088.1"/>
    <property type="molecule type" value="Genomic_DNA"/>
</dbReference>
<dbReference type="AlphaFoldDB" id="A0A7I7XS86"/>
<keyword evidence="1" id="KW-1133">Transmembrane helix</keyword>
<sequence>MGRAALKAVSTIAHLLIRLGRGAARIVGQGWRVIEAVPAALQLFFVLGIGLLLGIAGAIALQSSLGLICTVVVIPVSSIALGVLGQRWYTGLGGQSARQIDSQTSAPTTSDLQRSVEYVDRKLTLALTSIGTERHQQALIALFQAKTAVELTLGTEQDSAINLDLPLAADDHALRPRIRMGAKSQLREGSSLVAS</sequence>
<organism evidence="2 3">
    <name type="scientific">Mycolicibacterium confluentis</name>
    <dbReference type="NCBI Taxonomy" id="28047"/>
    <lineage>
        <taxon>Bacteria</taxon>
        <taxon>Bacillati</taxon>
        <taxon>Actinomycetota</taxon>
        <taxon>Actinomycetes</taxon>
        <taxon>Mycobacteriales</taxon>
        <taxon>Mycobacteriaceae</taxon>
        <taxon>Mycolicibacterium</taxon>
    </lineage>
</organism>
<keyword evidence="1" id="KW-0472">Membrane</keyword>
<protein>
    <submittedName>
        <fullName evidence="2">Uncharacterized protein</fullName>
    </submittedName>
</protein>
<evidence type="ECO:0000313" key="2">
    <source>
        <dbReference type="EMBL" id="BBZ32088.1"/>
    </source>
</evidence>
<name>A0A7I7XS86_9MYCO</name>
<feature type="transmembrane region" description="Helical" evidence="1">
    <location>
        <begin position="40"/>
        <end position="61"/>
    </location>
</feature>
<evidence type="ECO:0000313" key="3">
    <source>
        <dbReference type="Proteomes" id="UP000466931"/>
    </source>
</evidence>
<keyword evidence="1" id="KW-0812">Transmembrane</keyword>
<evidence type="ECO:0000256" key="1">
    <source>
        <dbReference type="SAM" id="Phobius"/>
    </source>
</evidence>
<reference evidence="2" key="2">
    <citation type="submission" date="2020-02" db="EMBL/GenBank/DDBJ databases">
        <authorList>
            <person name="Matsumoto Y."/>
            <person name="Motooka D."/>
            <person name="Nakamura S."/>
        </authorList>
    </citation>
    <scope>NUCLEOTIDE SEQUENCE</scope>
    <source>
        <strain evidence="2">JCM 13671</strain>
    </source>
</reference>
<dbReference type="Proteomes" id="UP000466931">
    <property type="component" value="Chromosome"/>
</dbReference>
<proteinExistence type="predicted"/>
<keyword evidence="3" id="KW-1185">Reference proteome</keyword>
<reference evidence="2" key="1">
    <citation type="journal article" date="2019" name="Emerg. Microbes Infect.">
        <title>Comprehensive subspecies identification of 175 nontuberculous mycobacteria species based on 7547 genomic profiles.</title>
        <authorList>
            <person name="Matsumoto Y."/>
            <person name="Kinjo T."/>
            <person name="Motooka D."/>
            <person name="Nabeya D."/>
            <person name="Jung N."/>
            <person name="Uechi K."/>
            <person name="Horii T."/>
            <person name="Iida T."/>
            <person name="Fujita J."/>
            <person name="Nakamura S."/>
        </authorList>
    </citation>
    <scope>NUCLEOTIDE SEQUENCE [LARGE SCALE GENOMIC DNA]</scope>
    <source>
        <strain evidence="2">JCM 13671</strain>
    </source>
</reference>